<reference evidence="1 2" key="1">
    <citation type="submission" date="2019-03" db="EMBL/GenBank/DDBJ databases">
        <title>First draft genome of Liparis tanakae, snailfish: a comprehensive survey of snailfish specific genes.</title>
        <authorList>
            <person name="Kim W."/>
            <person name="Song I."/>
            <person name="Jeong J.-H."/>
            <person name="Kim D."/>
            <person name="Kim S."/>
            <person name="Ryu S."/>
            <person name="Song J.Y."/>
            <person name="Lee S.K."/>
        </authorList>
    </citation>
    <scope>NUCLEOTIDE SEQUENCE [LARGE SCALE GENOMIC DNA]</scope>
    <source>
        <tissue evidence="1">Muscle</tissue>
    </source>
</reference>
<dbReference type="Gene3D" id="2.30.29.30">
    <property type="entry name" value="Pleckstrin-homology domain (PH domain)/Phosphotyrosine-binding domain (PTB)"/>
    <property type="match status" value="1"/>
</dbReference>
<proteinExistence type="predicted"/>
<sequence>MSSVGITENVKGDIKKFEVWYNGREEVYIIQV</sequence>
<name>A0A4Z2EAJ1_9TELE</name>
<dbReference type="Proteomes" id="UP000314294">
    <property type="component" value="Unassembled WGS sequence"/>
</dbReference>
<dbReference type="AlphaFoldDB" id="A0A4Z2EAJ1"/>
<comment type="caution">
    <text evidence="1">The sequence shown here is derived from an EMBL/GenBank/DDBJ whole genome shotgun (WGS) entry which is preliminary data.</text>
</comment>
<protein>
    <submittedName>
        <fullName evidence="1">Guanine nucleotide exchange factor DBS</fullName>
    </submittedName>
</protein>
<dbReference type="InterPro" id="IPR011993">
    <property type="entry name" value="PH-like_dom_sf"/>
</dbReference>
<organism evidence="1 2">
    <name type="scientific">Liparis tanakae</name>
    <name type="common">Tanaka's snailfish</name>
    <dbReference type="NCBI Taxonomy" id="230148"/>
    <lineage>
        <taxon>Eukaryota</taxon>
        <taxon>Metazoa</taxon>
        <taxon>Chordata</taxon>
        <taxon>Craniata</taxon>
        <taxon>Vertebrata</taxon>
        <taxon>Euteleostomi</taxon>
        <taxon>Actinopterygii</taxon>
        <taxon>Neopterygii</taxon>
        <taxon>Teleostei</taxon>
        <taxon>Neoteleostei</taxon>
        <taxon>Acanthomorphata</taxon>
        <taxon>Eupercaria</taxon>
        <taxon>Perciformes</taxon>
        <taxon>Cottioidei</taxon>
        <taxon>Cottales</taxon>
        <taxon>Liparidae</taxon>
        <taxon>Liparis</taxon>
    </lineage>
</organism>
<dbReference type="EMBL" id="SRLO01011794">
    <property type="protein sequence ID" value="TNN25733.1"/>
    <property type="molecule type" value="Genomic_DNA"/>
</dbReference>
<evidence type="ECO:0000313" key="1">
    <source>
        <dbReference type="EMBL" id="TNN25733.1"/>
    </source>
</evidence>
<evidence type="ECO:0000313" key="2">
    <source>
        <dbReference type="Proteomes" id="UP000314294"/>
    </source>
</evidence>
<accession>A0A4Z2EAJ1</accession>
<keyword evidence="2" id="KW-1185">Reference proteome</keyword>
<dbReference type="OrthoDB" id="10004999at2759"/>
<gene>
    <name evidence="1" type="primary">Mcf2l_3</name>
    <name evidence="1" type="ORF">EYF80_064135</name>
</gene>